<gene>
    <name evidence="1" type="ORF">UV58_C0011G0009</name>
</gene>
<evidence type="ECO:0000313" key="1">
    <source>
        <dbReference type="EMBL" id="KKS82255.1"/>
    </source>
</evidence>
<proteinExistence type="predicted"/>
<evidence type="ECO:0000313" key="2">
    <source>
        <dbReference type="Proteomes" id="UP000034810"/>
    </source>
</evidence>
<organism evidence="1 2">
    <name type="scientific">Candidatus Wolfebacteria bacterium GW2011_GWC1_43_10</name>
    <dbReference type="NCBI Taxonomy" id="1619011"/>
    <lineage>
        <taxon>Bacteria</taxon>
        <taxon>Candidatus Wolfeibacteriota</taxon>
    </lineage>
</organism>
<reference evidence="1 2" key="1">
    <citation type="journal article" date="2015" name="Nature">
        <title>rRNA introns, odd ribosomes, and small enigmatic genomes across a large radiation of phyla.</title>
        <authorList>
            <person name="Brown C.T."/>
            <person name="Hug L.A."/>
            <person name="Thomas B.C."/>
            <person name="Sharon I."/>
            <person name="Castelle C.J."/>
            <person name="Singh A."/>
            <person name="Wilkins M.J."/>
            <person name="Williams K.H."/>
            <person name="Banfield J.F."/>
        </authorList>
    </citation>
    <scope>NUCLEOTIDE SEQUENCE [LARGE SCALE GENOMIC DNA]</scope>
</reference>
<sequence>MPCSEILISATGVSWLARNATLAQLVEHIFRKDGVPSSNLGGGSELK</sequence>
<accession>A0A0G1C9C6</accession>
<comment type="caution">
    <text evidence="1">The sequence shown here is derived from an EMBL/GenBank/DDBJ whole genome shotgun (WGS) entry which is preliminary data.</text>
</comment>
<protein>
    <submittedName>
        <fullName evidence="1">Uncharacterized protein</fullName>
    </submittedName>
</protein>
<dbReference type="AlphaFoldDB" id="A0A0G1C9C6"/>
<name>A0A0G1C9C6_9BACT</name>
<dbReference type="EMBL" id="LCFA01000011">
    <property type="protein sequence ID" value="KKS82255.1"/>
    <property type="molecule type" value="Genomic_DNA"/>
</dbReference>
<dbReference type="Proteomes" id="UP000034810">
    <property type="component" value="Unassembled WGS sequence"/>
</dbReference>